<dbReference type="EMBL" id="CP051217">
    <property type="protein sequence ID" value="QJB69463.1"/>
    <property type="molecule type" value="Genomic_DNA"/>
</dbReference>
<proteinExistence type="predicted"/>
<gene>
    <name evidence="5" type="ORF">HF685_09365</name>
</gene>
<sequence>MQRSTKLLAMGSAIALSFSAAGLQAAGGGGGMSGGSPSQSAPRYDAVAEYQAGIAYLKADNFKDAVKSFKRSLSVAPKNANAQYLLGFSYLKMGDHKKAKNPLEKAVKYNADLIDAHRDLAITYHKLGDAEKANAALGTLTEKQTACGDGCAQKDQLSSAVSAVQNAIIGGEQTSFILPHSYGMSDRETSDAVYLSAVSLINERRYEAALSELEQAGKEFGPHPDVLTYVGFANRKLKRFDIAEDYYQRALAVAPDHLGAIEYYGELKVEKGDMVGAEHHLARLEKLCAFGCYEAEELRRWITEAKRS</sequence>
<dbReference type="RefSeq" id="WP_168819523.1">
    <property type="nucleotide sequence ID" value="NZ_CP051217.1"/>
</dbReference>
<keyword evidence="4" id="KW-0732">Signal</keyword>
<dbReference type="PROSITE" id="PS50005">
    <property type="entry name" value="TPR"/>
    <property type="match status" value="3"/>
</dbReference>
<organism evidence="5 6">
    <name type="scientific">Parasphingorhabdus halotolerans</name>
    <dbReference type="NCBI Taxonomy" id="2725558"/>
    <lineage>
        <taxon>Bacteria</taxon>
        <taxon>Pseudomonadati</taxon>
        <taxon>Pseudomonadota</taxon>
        <taxon>Alphaproteobacteria</taxon>
        <taxon>Sphingomonadales</taxon>
        <taxon>Sphingomonadaceae</taxon>
        <taxon>Parasphingorhabdus</taxon>
    </lineage>
</organism>
<accession>A0A6H2DN97</accession>
<evidence type="ECO:0000256" key="4">
    <source>
        <dbReference type="SAM" id="SignalP"/>
    </source>
</evidence>
<dbReference type="InterPro" id="IPR051012">
    <property type="entry name" value="CellSynth/LPSAsmb/PSIAsmb"/>
</dbReference>
<dbReference type="SUPFAM" id="SSF48452">
    <property type="entry name" value="TPR-like"/>
    <property type="match status" value="1"/>
</dbReference>
<evidence type="ECO:0000256" key="3">
    <source>
        <dbReference type="PROSITE-ProRule" id="PRU00339"/>
    </source>
</evidence>
<dbReference type="Pfam" id="PF12895">
    <property type="entry name" value="ANAPC3"/>
    <property type="match status" value="1"/>
</dbReference>
<evidence type="ECO:0000256" key="1">
    <source>
        <dbReference type="ARBA" id="ARBA00022737"/>
    </source>
</evidence>
<dbReference type="InterPro" id="IPR019734">
    <property type="entry name" value="TPR_rpt"/>
</dbReference>
<dbReference type="Gene3D" id="1.25.40.10">
    <property type="entry name" value="Tetratricopeptide repeat domain"/>
    <property type="match status" value="2"/>
</dbReference>
<name>A0A6H2DN97_9SPHN</name>
<feature type="repeat" description="TPR" evidence="3">
    <location>
        <begin position="80"/>
        <end position="113"/>
    </location>
</feature>
<dbReference type="Pfam" id="PF13181">
    <property type="entry name" value="TPR_8"/>
    <property type="match status" value="1"/>
</dbReference>
<feature type="repeat" description="TPR" evidence="3">
    <location>
        <begin position="224"/>
        <end position="257"/>
    </location>
</feature>
<keyword evidence="6" id="KW-1185">Reference proteome</keyword>
<dbReference type="SMART" id="SM00028">
    <property type="entry name" value="TPR"/>
    <property type="match status" value="4"/>
</dbReference>
<evidence type="ECO:0000256" key="2">
    <source>
        <dbReference type="ARBA" id="ARBA00022803"/>
    </source>
</evidence>
<dbReference type="InterPro" id="IPR011990">
    <property type="entry name" value="TPR-like_helical_dom_sf"/>
</dbReference>
<feature type="chain" id="PRO_5026268133" evidence="4">
    <location>
        <begin position="26"/>
        <end position="308"/>
    </location>
</feature>
<dbReference type="AlphaFoldDB" id="A0A6H2DN97"/>
<evidence type="ECO:0000313" key="5">
    <source>
        <dbReference type="EMBL" id="QJB69463.1"/>
    </source>
</evidence>
<feature type="repeat" description="TPR" evidence="3">
    <location>
        <begin position="46"/>
        <end position="79"/>
    </location>
</feature>
<dbReference type="Proteomes" id="UP000501600">
    <property type="component" value="Chromosome"/>
</dbReference>
<reference evidence="5 6" key="1">
    <citation type="submission" date="2020-04" db="EMBL/GenBank/DDBJ databases">
        <title>Genome sequence for Sphingorhabdus sp. strain M1.</title>
        <authorList>
            <person name="Park S.-J."/>
        </authorList>
    </citation>
    <scope>NUCLEOTIDE SEQUENCE [LARGE SCALE GENOMIC DNA]</scope>
    <source>
        <strain evidence="5 6">JK6</strain>
    </source>
</reference>
<evidence type="ECO:0000313" key="6">
    <source>
        <dbReference type="Proteomes" id="UP000501600"/>
    </source>
</evidence>
<dbReference type="PANTHER" id="PTHR45586:SF1">
    <property type="entry name" value="LIPOPOLYSACCHARIDE ASSEMBLY PROTEIN B"/>
    <property type="match status" value="1"/>
</dbReference>
<feature type="signal peptide" evidence="4">
    <location>
        <begin position="1"/>
        <end position="25"/>
    </location>
</feature>
<dbReference type="PANTHER" id="PTHR45586">
    <property type="entry name" value="TPR REPEAT-CONTAINING PROTEIN PA4667"/>
    <property type="match status" value="1"/>
</dbReference>
<protein>
    <submittedName>
        <fullName evidence="5">Tetratricopeptide repeat protein</fullName>
    </submittedName>
</protein>
<keyword evidence="1" id="KW-0677">Repeat</keyword>
<dbReference type="KEGG" id="phao:HF685_09365"/>
<keyword evidence="2 3" id="KW-0802">TPR repeat</keyword>